<dbReference type="SUPFAM" id="SSF51445">
    <property type="entry name" value="(Trans)glycosidases"/>
    <property type="match status" value="1"/>
</dbReference>
<comment type="caution">
    <text evidence="7">The sequence shown here is derived from an EMBL/GenBank/DDBJ whole genome shotgun (WGS) entry which is preliminary data.</text>
</comment>
<keyword evidence="6" id="KW-0732">Signal</keyword>
<dbReference type="InterPro" id="IPR000490">
    <property type="entry name" value="Glyco_hydro_17"/>
</dbReference>
<dbReference type="AlphaFoldDB" id="A0AAD4J1J2"/>
<gene>
    <name evidence="7" type="ORF">C2S53_020592</name>
</gene>
<evidence type="ECO:0000313" key="8">
    <source>
        <dbReference type="Proteomes" id="UP001190926"/>
    </source>
</evidence>
<evidence type="ECO:0000256" key="1">
    <source>
        <dbReference type="ARBA" id="ARBA00008773"/>
    </source>
</evidence>
<evidence type="ECO:0000256" key="4">
    <source>
        <dbReference type="RuleBase" id="RU004335"/>
    </source>
</evidence>
<reference evidence="7 8" key="1">
    <citation type="journal article" date="2021" name="Nat. Commun.">
        <title>Incipient diploidization of the medicinal plant Perilla within 10,000 years.</title>
        <authorList>
            <person name="Zhang Y."/>
            <person name="Shen Q."/>
            <person name="Leng L."/>
            <person name="Zhang D."/>
            <person name="Chen S."/>
            <person name="Shi Y."/>
            <person name="Ning Z."/>
            <person name="Chen S."/>
        </authorList>
    </citation>
    <scope>NUCLEOTIDE SEQUENCE [LARGE SCALE GENOMIC DNA]</scope>
    <source>
        <strain evidence="8">cv. PC099</strain>
    </source>
</reference>
<organism evidence="7 8">
    <name type="scientific">Perilla frutescens var. hirtella</name>
    <name type="common">Perilla citriodora</name>
    <name type="synonym">Perilla setoyensis</name>
    <dbReference type="NCBI Taxonomy" id="608512"/>
    <lineage>
        <taxon>Eukaryota</taxon>
        <taxon>Viridiplantae</taxon>
        <taxon>Streptophyta</taxon>
        <taxon>Embryophyta</taxon>
        <taxon>Tracheophyta</taxon>
        <taxon>Spermatophyta</taxon>
        <taxon>Magnoliopsida</taxon>
        <taxon>eudicotyledons</taxon>
        <taxon>Gunneridae</taxon>
        <taxon>Pentapetalae</taxon>
        <taxon>asterids</taxon>
        <taxon>lamiids</taxon>
        <taxon>Lamiales</taxon>
        <taxon>Lamiaceae</taxon>
        <taxon>Nepetoideae</taxon>
        <taxon>Elsholtzieae</taxon>
        <taxon>Perilla</taxon>
    </lineage>
</organism>
<feature type="chain" id="PRO_5042077039" description="Glucan endo-1,3-beta-D-glucosidase" evidence="6">
    <location>
        <begin position="31"/>
        <end position="386"/>
    </location>
</feature>
<keyword evidence="2" id="KW-0378">Hydrolase</keyword>
<evidence type="ECO:0000256" key="5">
    <source>
        <dbReference type="SAM" id="MobiDB-lite"/>
    </source>
</evidence>
<dbReference type="Proteomes" id="UP001190926">
    <property type="component" value="Unassembled WGS sequence"/>
</dbReference>
<dbReference type="PANTHER" id="PTHR32227">
    <property type="entry name" value="GLUCAN ENDO-1,3-BETA-GLUCOSIDASE BG1-RELATED-RELATED"/>
    <property type="match status" value="1"/>
</dbReference>
<dbReference type="EMBL" id="SDAM02000178">
    <property type="protein sequence ID" value="KAH6825229.1"/>
    <property type="molecule type" value="Genomic_DNA"/>
</dbReference>
<evidence type="ECO:0000256" key="3">
    <source>
        <dbReference type="ARBA" id="ARBA00023295"/>
    </source>
</evidence>
<dbReference type="Gene3D" id="3.20.20.80">
    <property type="entry name" value="Glycosidases"/>
    <property type="match status" value="1"/>
</dbReference>
<evidence type="ECO:0000256" key="2">
    <source>
        <dbReference type="ARBA" id="ARBA00022801"/>
    </source>
</evidence>
<evidence type="ECO:0000313" key="7">
    <source>
        <dbReference type="EMBL" id="KAH6825229.1"/>
    </source>
</evidence>
<dbReference type="InterPro" id="IPR017853">
    <property type="entry name" value="GH"/>
</dbReference>
<keyword evidence="3" id="KW-0326">Glycosidase</keyword>
<comment type="similarity">
    <text evidence="1 4">Belongs to the glycosyl hydrolase 17 family.</text>
</comment>
<evidence type="ECO:0008006" key="9">
    <source>
        <dbReference type="Google" id="ProtNLM"/>
    </source>
</evidence>
<feature type="signal peptide" evidence="6">
    <location>
        <begin position="1"/>
        <end position="30"/>
    </location>
</feature>
<protein>
    <recommendedName>
        <fullName evidence="9">Glucan endo-1,3-beta-D-glucosidase</fullName>
    </recommendedName>
</protein>
<evidence type="ECO:0000256" key="6">
    <source>
        <dbReference type="SAM" id="SignalP"/>
    </source>
</evidence>
<accession>A0AAD4J1J2</accession>
<keyword evidence="8" id="KW-1185">Reference proteome</keyword>
<name>A0AAD4J1J2_PERFH</name>
<dbReference type="GO" id="GO:0004553">
    <property type="term" value="F:hydrolase activity, hydrolyzing O-glycosyl compounds"/>
    <property type="evidence" value="ECO:0007669"/>
    <property type="project" value="InterPro"/>
</dbReference>
<feature type="region of interest" description="Disordered" evidence="5">
    <location>
        <begin position="278"/>
        <end position="310"/>
    </location>
</feature>
<sequence>MASTTSNHHLMLSMLLFAMLIFTSLDLTVGQVGTFYGRLGTNLPGAARTVGLYQSNNIRRMRLYDPDGPTLRSLAGTNISLTMGVSHPDLRDLANCPAAATAWVRRYILRFPNVKFRSIIVGNEIDPASELGPFVFPAMQNIYRAIGAAGLGGKIRVSTSINIDLLSRWSPPQAGEFKCSVNWFIRPILEFLRDTRAPIGVNVFPFYAYLNDRQNINLSFALLQPNNGVVYGGVYYDNLFYVIFDAFDAAIDRILAATSLLSTGTSSDKAEQKKVVIGSGSASNRGSPPPPPGHGSPPPPPGHGSLPTIFPDALSDGPIATVENARIYINNLMRIVRNGSPRSPGRPIETYIFSMFDENLRPGPEYERHFGIFSANGQPKFPFRFQ</sequence>
<feature type="compositionally biased region" description="Pro residues" evidence="5">
    <location>
        <begin position="287"/>
        <end position="302"/>
    </location>
</feature>
<dbReference type="InterPro" id="IPR044965">
    <property type="entry name" value="Glyco_hydro_17_plant"/>
</dbReference>
<proteinExistence type="inferred from homology"/>
<dbReference type="Pfam" id="PF00332">
    <property type="entry name" value="Glyco_hydro_17"/>
    <property type="match status" value="2"/>
</dbReference>
<dbReference type="GO" id="GO:0005975">
    <property type="term" value="P:carbohydrate metabolic process"/>
    <property type="evidence" value="ECO:0007669"/>
    <property type="project" value="InterPro"/>
</dbReference>